<dbReference type="CDD" id="cd10538">
    <property type="entry name" value="SET_SETDB-like"/>
    <property type="match status" value="1"/>
</dbReference>
<dbReference type="SMART" id="SM00317">
    <property type="entry name" value="SET"/>
    <property type="match status" value="1"/>
</dbReference>
<proteinExistence type="predicted"/>
<evidence type="ECO:0000256" key="1">
    <source>
        <dbReference type="ARBA" id="ARBA00004286"/>
    </source>
</evidence>
<dbReference type="Gene3D" id="1.10.8.850">
    <property type="entry name" value="Histone-lysine N methyltransferase , C-terminal domain-like"/>
    <property type="match status" value="1"/>
</dbReference>
<evidence type="ECO:0000259" key="5">
    <source>
        <dbReference type="PROSITE" id="PS50867"/>
    </source>
</evidence>
<sequence>MELPPRVASAMNAMKALGLSWEITKPVLKDLLKVYKYNWEHIECENYRVLADAILDSLELMDNDLKKITRRDDDLDKKVDVENNSFSGKRAKVENDSFSGKRAKVENDLLCGKRAKPSNDACFDKRPSHEPPKNEHKNKASTLGDKPRQLENPISIAAPPRPLPARIVGSEKWALCLLIRKAMLLLGYNYEKSGFIFVGVKWIGTEELGVGFGLVEWRGDRLEVGASDWSSEQEKRELERGNREGDRRGFGRDEEEGIVVQRREQAANIRANPFVLQKRRRRGSRLCEQESRRHPGTALSITTAMPLQIMSSSNVGSSSSKESSLHDNGKNASTDVDRSAQNSSSIRIELASSLSGEVRLVILYDPALPCPNFQIPSLEILCKMVEDRCLKSYKILEPHFSLLRLLKEMCHCVMELSSNSSEERGNIDRFQGMNPIISNGQPEYANLQNYSNNKSERGKDSEDIRNSEALANDSLGLVVFQPQHSSSSTKTVAFCDTDISRGEENLKISLANGPAERYPPFHYIPRNIVYQNAYVNISLARIGDEDCCSTCSGDCLAASIPCPCARETGGDYAYTSDGLMKKEFLDAIISMKRDRLQKHLYFCKDCPIERIRNEMMPEPCKGHLIRKFVKECWNKCGCNRICGNRLVQRGITRNLQVFWTVEGKGWGLRTLEELPMGAFICEYVGEILTNTELFDRQLLVTGKMRHTYPVLLDADWGSEQVLKDEEALCLDATFYGNVARFINHRLEELEVAQLEEDWSDGLSFRNLGVGLF</sequence>
<dbReference type="Proteomes" id="UP000233837">
    <property type="component" value="Unassembled WGS sequence"/>
</dbReference>
<dbReference type="STRING" id="906689.A0A2I0X955"/>
<organism evidence="6 7">
    <name type="scientific">Dendrobium catenatum</name>
    <dbReference type="NCBI Taxonomy" id="906689"/>
    <lineage>
        <taxon>Eukaryota</taxon>
        <taxon>Viridiplantae</taxon>
        <taxon>Streptophyta</taxon>
        <taxon>Embryophyta</taxon>
        <taxon>Tracheophyta</taxon>
        <taxon>Spermatophyta</taxon>
        <taxon>Magnoliopsida</taxon>
        <taxon>Liliopsida</taxon>
        <taxon>Asparagales</taxon>
        <taxon>Orchidaceae</taxon>
        <taxon>Epidendroideae</taxon>
        <taxon>Malaxideae</taxon>
        <taxon>Dendrobiinae</taxon>
        <taxon>Dendrobium</taxon>
    </lineage>
</organism>
<dbReference type="InterPro" id="IPR001214">
    <property type="entry name" value="SET_dom"/>
</dbReference>
<dbReference type="Pfam" id="PF00856">
    <property type="entry name" value="SET"/>
    <property type="match status" value="1"/>
</dbReference>
<dbReference type="PROSITE" id="PS50280">
    <property type="entry name" value="SET"/>
    <property type="match status" value="1"/>
</dbReference>
<comment type="subcellular location">
    <subcellularLocation>
        <location evidence="1">Chromosome</location>
    </subcellularLocation>
</comment>
<evidence type="ECO:0000256" key="2">
    <source>
        <dbReference type="ARBA" id="ARBA00022454"/>
    </source>
</evidence>
<reference evidence="6 7" key="1">
    <citation type="journal article" date="2016" name="Sci. Rep.">
        <title>The Dendrobium catenatum Lindl. genome sequence provides insights into polysaccharide synthase, floral development and adaptive evolution.</title>
        <authorList>
            <person name="Zhang G.Q."/>
            <person name="Xu Q."/>
            <person name="Bian C."/>
            <person name="Tsai W.C."/>
            <person name="Yeh C.M."/>
            <person name="Liu K.W."/>
            <person name="Yoshida K."/>
            <person name="Zhang L.S."/>
            <person name="Chang S.B."/>
            <person name="Chen F."/>
            <person name="Shi Y."/>
            <person name="Su Y.Y."/>
            <person name="Zhang Y.Q."/>
            <person name="Chen L.J."/>
            <person name="Yin Y."/>
            <person name="Lin M."/>
            <person name="Huang H."/>
            <person name="Deng H."/>
            <person name="Wang Z.W."/>
            <person name="Zhu S.L."/>
            <person name="Zhao X."/>
            <person name="Deng C."/>
            <person name="Niu S.C."/>
            <person name="Huang J."/>
            <person name="Wang M."/>
            <person name="Liu G.H."/>
            <person name="Yang H.J."/>
            <person name="Xiao X.J."/>
            <person name="Hsiao Y.Y."/>
            <person name="Wu W.L."/>
            <person name="Chen Y.Y."/>
            <person name="Mitsuda N."/>
            <person name="Ohme-Takagi M."/>
            <person name="Luo Y.B."/>
            <person name="Van de Peer Y."/>
            <person name="Liu Z.J."/>
        </authorList>
    </citation>
    <scope>NUCLEOTIDE SEQUENCE [LARGE SCALE GENOMIC DNA]</scope>
    <source>
        <tissue evidence="6">The whole plant</tissue>
    </source>
</reference>
<dbReference type="GO" id="GO:0005694">
    <property type="term" value="C:chromosome"/>
    <property type="evidence" value="ECO:0007669"/>
    <property type="project" value="UniProtKB-SubCell"/>
</dbReference>
<dbReference type="GO" id="GO:0008270">
    <property type="term" value="F:zinc ion binding"/>
    <property type="evidence" value="ECO:0007669"/>
    <property type="project" value="InterPro"/>
</dbReference>
<feature type="region of interest" description="Disordered" evidence="3">
    <location>
        <begin position="311"/>
        <end position="342"/>
    </location>
</feature>
<feature type="compositionally biased region" description="Basic and acidic residues" evidence="3">
    <location>
        <begin position="232"/>
        <end position="252"/>
    </location>
</feature>
<reference evidence="6 7" key="2">
    <citation type="journal article" date="2017" name="Nature">
        <title>The Apostasia genome and the evolution of orchids.</title>
        <authorList>
            <person name="Zhang G.Q."/>
            <person name="Liu K.W."/>
            <person name="Li Z."/>
            <person name="Lohaus R."/>
            <person name="Hsiao Y.Y."/>
            <person name="Niu S.C."/>
            <person name="Wang J.Y."/>
            <person name="Lin Y.C."/>
            <person name="Xu Q."/>
            <person name="Chen L.J."/>
            <person name="Yoshida K."/>
            <person name="Fujiwara S."/>
            <person name="Wang Z.W."/>
            <person name="Zhang Y.Q."/>
            <person name="Mitsuda N."/>
            <person name="Wang M."/>
            <person name="Liu G.H."/>
            <person name="Pecoraro L."/>
            <person name="Huang H.X."/>
            <person name="Xiao X.J."/>
            <person name="Lin M."/>
            <person name="Wu X.Y."/>
            <person name="Wu W.L."/>
            <person name="Chen Y.Y."/>
            <person name="Chang S.B."/>
            <person name="Sakamoto S."/>
            <person name="Ohme-Takagi M."/>
            <person name="Yagi M."/>
            <person name="Zeng S.J."/>
            <person name="Shen C.Y."/>
            <person name="Yeh C.M."/>
            <person name="Luo Y.B."/>
            <person name="Tsai W.C."/>
            <person name="Van de Peer Y."/>
            <person name="Liu Z.J."/>
        </authorList>
    </citation>
    <scope>NUCLEOTIDE SEQUENCE [LARGE SCALE GENOMIC DNA]</scope>
    <source>
        <tissue evidence="6">The whole plant</tissue>
    </source>
</reference>
<feature type="compositionally biased region" description="Basic and acidic residues" evidence="3">
    <location>
        <begin position="122"/>
        <end position="138"/>
    </location>
</feature>
<accession>A0A2I0X955</accession>
<dbReference type="Pfam" id="PF05033">
    <property type="entry name" value="Pre-SET"/>
    <property type="match status" value="1"/>
</dbReference>
<keyword evidence="7" id="KW-1185">Reference proteome</keyword>
<dbReference type="GO" id="GO:0042054">
    <property type="term" value="F:histone methyltransferase activity"/>
    <property type="evidence" value="ECO:0007669"/>
    <property type="project" value="InterPro"/>
</dbReference>
<feature type="region of interest" description="Disordered" evidence="3">
    <location>
        <begin position="120"/>
        <end position="147"/>
    </location>
</feature>
<dbReference type="InterPro" id="IPR043017">
    <property type="entry name" value="WIYLD_dom_sf"/>
</dbReference>
<dbReference type="PANTHER" id="PTHR46450:SF24">
    <property type="entry name" value="HISTONE-LYSINE N-METHYLTRANSFERASE SUVR4"/>
    <property type="match status" value="1"/>
</dbReference>
<dbReference type="SUPFAM" id="SSF82199">
    <property type="entry name" value="SET domain"/>
    <property type="match status" value="1"/>
</dbReference>
<keyword evidence="6" id="KW-0808">Transferase</keyword>
<evidence type="ECO:0000259" key="4">
    <source>
        <dbReference type="PROSITE" id="PS50280"/>
    </source>
</evidence>
<dbReference type="InterPro" id="IPR046341">
    <property type="entry name" value="SET_dom_sf"/>
</dbReference>
<dbReference type="InterPro" id="IPR007728">
    <property type="entry name" value="Pre-SET_dom"/>
</dbReference>
<feature type="compositionally biased region" description="Low complexity" evidence="3">
    <location>
        <begin position="311"/>
        <end position="322"/>
    </location>
</feature>
<name>A0A2I0X955_9ASPA</name>
<dbReference type="AlphaFoldDB" id="A0A2I0X955"/>
<keyword evidence="6" id="KW-0489">Methyltransferase</keyword>
<dbReference type="GO" id="GO:0032259">
    <property type="term" value="P:methylation"/>
    <property type="evidence" value="ECO:0007669"/>
    <property type="project" value="UniProtKB-KW"/>
</dbReference>
<dbReference type="Gene3D" id="2.170.270.10">
    <property type="entry name" value="SET domain"/>
    <property type="match status" value="1"/>
</dbReference>
<feature type="domain" description="Pre-SET" evidence="5">
    <location>
        <begin position="551"/>
        <end position="650"/>
    </location>
</feature>
<evidence type="ECO:0000256" key="3">
    <source>
        <dbReference type="SAM" id="MobiDB-lite"/>
    </source>
</evidence>
<keyword evidence="2" id="KW-0158">Chromosome</keyword>
<feature type="region of interest" description="Disordered" evidence="3">
    <location>
        <begin position="226"/>
        <end position="256"/>
    </location>
</feature>
<dbReference type="GO" id="GO:0005634">
    <property type="term" value="C:nucleus"/>
    <property type="evidence" value="ECO:0007669"/>
    <property type="project" value="InterPro"/>
</dbReference>
<dbReference type="InterPro" id="IPR018848">
    <property type="entry name" value="WIYLD_domain"/>
</dbReference>
<dbReference type="EMBL" id="KZ502052">
    <property type="protein sequence ID" value="PKU84449.1"/>
    <property type="molecule type" value="Genomic_DNA"/>
</dbReference>
<dbReference type="SMART" id="SM00468">
    <property type="entry name" value="PreSET"/>
    <property type="match status" value="1"/>
</dbReference>
<dbReference type="PROSITE" id="PS50867">
    <property type="entry name" value="PRE_SET"/>
    <property type="match status" value="1"/>
</dbReference>
<feature type="domain" description="SET" evidence="4">
    <location>
        <begin position="653"/>
        <end position="772"/>
    </location>
</feature>
<feature type="compositionally biased region" description="Polar residues" evidence="3">
    <location>
        <begin position="330"/>
        <end position="342"/>
    </location>
</feature>
<protein>
    <submittedName>
        <fullName evidence="6">Histone-lysine N-methyltransferase SUVR4</fullName>
    </submittedName>
</protein>
<evidence type="ECO:0000313" key="6">
    <source>
        <dbReference type="EMBL" id="PKU84449.1"/>
    </source>
</evidence>
<dbReference type="PANTHER" id="PTHR46450">
    <property type="entry name" value="INACTIVE HISTONE-LYSINE N-METHYLTRANSFERASE SUVR1-RELATED"/>
    <property type="match status" value="1"/>
</dbReference>
<dbReference type="Pfam" id="PF10440">
    <property type="entry name" value="WIYLD"/>
    <property type="match status" value="1"/>
</dbReference>
<gene>
    <name evidence="6" type="primary">SUVR4</name>
    <name evidence="6" type="ORF">MA16_Dca002962</name>
</gene>
<evidence type="ECO:0000313" key="7">
    <source>
        <dbReference type="Proteomes" id="UP000233837"/>
    </source>
</evidence>